<keyword evidence="5" id="KW-0472">Membrane</keyword>
<dbReference type="InterPro" id="IPR052313">
    <property type="entry name" value="GPIb-IX-V_Complex"/>
</dbReference>
<proteinExistence type="predicted"/>
<evidence type="ECO:0000256" key="1">
    <source>
        <dbReference type="ARBA" id="ARBA00004167"/>
    </source>
</evidence>
<protein>
    <submittedName>
        <fullName evidence="9">Uncharacterized protein</fullName>
    </submittedName>
</protein>
<keyword evidence="10" id="KW-1185">Reference proteome</keyword>
<keyword evidence="6" id="KW-1015">Disulfide bond</keyword>
<keyword evidence="2" id="KW-0812">Transmembrane</keyword>
<evidence type="ECO:0000256" key="4">
    <source>
        <dbReference type="ARBA" id="ARBA00022989"/>
    </source>
</evidence>
<evidence type="ECO:0000313" key="10">
    <source>
        <dbReference type="Proteomes" id="UP000694388"/>
    </source>
</evidence>
<keyword evidence="4" id="KW-1133">Transmembrane helix</keyword>
<keyword evidence="3" id="KW-0130">Cell adhesion</keyword>
<keyword evidence="8" id="KW-0732">Signal</keyword>
<sequence>MQASSHAGPSVTLILLLLLFSTCAKAYPKECEYDDKTLKCNNLHTFPNQSDIPKDTTKMLFVRNQFTALPFGALDNLEHLQELKFEGVSMDCRDCSITYLHTWLFYLNTKQGFKEANQVKCIYHNTGKHETVLYLGTEPEECVAPTKCGSMVWPDLGLHALYAILIVPLAYSLHCLRNMTAGQGGNTLKRRASETSYEHLLHHKIYEDLQEQAAAPSAPKESPYEEIHMKNRK</sequence>
<dbReference type="AlphaFoldDB" id="A0A8C4N7N9"/>
<dbReference type="Gene3D" id="3.80.10.10">
    <property type="entry name" value="Ribonuclease Inhibitor"/>
    <property type="match status" value="1"/>
</dbReference>
<feature type="signal peptide" evidence="8">
    <location>
        <begin position="1"/>
        <end position="26"/>
    </location>
</feature>
<dbReference type="SUPFAM" id="SSF52058">
    <property type="entry name" value="L domain-like"/>
    <property type="match status" value="1"/>
</dbReference>
<evidence type="ECO:0000256" key="8">
    <source>
        <dbReference type="SAM" id="SignalP"/>
    </source>
</evidence>
<feature type="chain" id="PRO_5034990756" evidence="8">
    <location>
        <begin position="27"/>
        <end position="233"/>
    </location>
</feature>
<accession>A0A8C4N7N9</accession>
<dbReference type="InterPro" id="IPR032675">
    <property type="entry name" value="LRR_dom_sf"/>
</dbReference>
<reference evidence="9" key="1">
    <citation type="submission" date="2025-08" db="UniProtKB">
        <authorList>
            <consortium name="Ensembl"/>
        </authorList>
    </citation>
    <scope>IDENTIFICATION</scope>
</reference>
<evidence type="ECO:0000256" key="2">
    <source>
        <dbReference type="ARBA" id="ARBA00022692"/>
    </source>
</evidence>
<evidence type="ECO:0000313" key="9">
    <source>
        <dbReference type="Ensembl" id="ENSEBUP00000000211.1"/>
    </source>
</evidence>
<dbReference type="Ensembl" id="ENSEBUT00000000501.1">
    <property type="protein sequence ID" value="ENSEBUP00000000211.1"/>
    <property type="gene ID" value="ENSEBUG00000000414.1"/>
</dbReference>
<evidence type="ECO:0000256" key="3">
    <source>
        <dbReference type="ARBA" id="ARBA00022889"/>
    </source>
</evidence>
<feature type="region of interest" description="Disordered" evidence="7">
    <location>
        <begin position="211"/>
        <end position="233"/>
    </location>
</feature>
<feature type="compositionally biased region" description="Basic and acidic residues" evidence="7">
    <location>
        <begin position="222"/>
        <end position="233"/>
    </location>
</feature>
<comment type="subcellular location">
    <subcellularLocation>
        <location evidence="1">Membrane</location>
        <topology evidence="1">Single-pass membrane protein</topology>
    </subcellularLocation>
</comment>
<reference evidence="9" key="2">
    <citation type="submission" date="2025-09" db="UniProtKB">
        <authorList>
            <consortium name="Ensembl"/>
        </authorList>
    </citation>
    <scope>IDENTIFICATION</scope>
</reference>
<organism evidence="9 10">
    <name type="scientific">Eptatretus burgeri</name>
    <name type="common">Inshore hagfish</name>
    <dbReference type="NCBI Taxonomy" id="7764"/>
    <lineage>
        <taxon>Eukaryota</taxon>
        <taxon>Metazoa</taxon>
        <taxon>Chordata</taxon>
        <taxon>Craniata</taxon>
        <taxon>Vertebrata</taxon>
        <taxon>Cyclostomata</taxon>
        <taxon>Myxini</taxon>
        <taxon>Myxiniformes</taxon>
        <taxon>Myxinidae</taxon>
        <taxon>Eptatretinae</taxon>
        <taxon>Eptatretus</taxon>
    </lineage>
</organism>
<dbReference type="PANTHER" id="PTHR22650:SF4">
    <property type="entry name" value="LEUCINE-RICH REPEAT AND TRANSMEMBRANE DOMAIN-CONTAINING PROTEIN 2-LIKE"/>
    <property type="match status" value="1"/>
</dbReference>
<evidence type="ECO:0000256" key="6">
    <source>
        <dbReference type="ARBA" id="ARBA00023157"/>
    </source>
</evidence>
<evidence type="ECO:0000256" key="7">
    <source>
        <dbReference type="SAM" id="MobiDB-lite"/>
    </source>
</evidence>
<dbReference type="Proteomes" id="UP000694388">
    <property type="component" value="Unplaced"/>
</dbReference>
<evidence type="ECO:0000256" key="5">
    <source>
        <dbReference type="ARBA" id="ARBA00023136"/>
    </source>
</evidence>
<dbReference type="PANTHER" id="PTHR22650">
    <property type="entry name" value="GLYCOPROTEIN IB BETA"/>
    <property type="match status" value="1"/>
</dbReference>
<name>A0A8C4N7N9_EPTBU</name>